<keyword evidence="3" id="KW-0285">Flavoprotein</keyword>
<comment type="caution">
    <text evidence="8">The sequence shown here is derived from an EMBL/GenBank/DDBJ whole genome shotgun (WGS) entry which is preliminary data.</text>
</comment>
<comment type="cofactor">
    <cofactor evidence="1">
        <name>FAD</name>
        <dbReference type="ChEBI" id="CHEBI:57692"/>
    </cofactor>
</comment>
<evidence type="ECO:0000256" key="5">
    <source>
        <dbReference type="ARBA" id="ARBA00022857"/>
    </source>
</evidence>
<dbReference type="SUPFAM" id="SSF51905">
    <property type="entry name" value="FAD/NAD(P)-binding domain"/>
    <property type="match status" value="2"/>
</dbReference>
<reference evidence="8 9" key="1">
    <citation type="submission" date="2020-10" db="EMBL/GenBank/DDBJ databases">
        <title>Myceligenerans pegani sp. nov., an endophytic actinomycete isolated from Peganum harmala L. in Xinjiang, China.</title>
        <authorList>
            <person name="Xin L."/>
        </authorList>
    </citation>
    <scope>NUCLEOTIDE SEQUENCE [LARGE SCALE GENOMIC DNA]</scope>
    <source>
        <strain evidence="8 9">TRM65318</strain>
    </source>
</reference>
<evidence type="ECO:0000256" key="2">
    <source>
        <dbReference type="ARBA" id="ARBA00010139"/>
    </source>
</evidence>
<protein>
    <submittedName>
        <fullName evidence="8">NAD(P)/FAD-dependent oxidoreductase</fullName>
    </submittedName>
</protein>
<evidence type="ECO:0000313" key="9">
    <source>
        <dbReference type="Proteomes" id="UP000625527"/>
    </source>
</evidence>
<comment type="similarity">
    <text evidence="2">Belongs to the FAD-binding monooxygenase family.</text>
</comment>
<sequence length="610" mass="67713">MTDTTPRTGTTLPDLGFDPDALRERYRRERDRRIRTDGATQYRRAAGEFGYYAKDPYTERVERDPLTDGVEVLVVGGGFGGLLTGARLREAGVESLRMMDEAGDFGGTWYWNRYPGIHCDVESYSYMPLLEETGYMPKWRYAPGEEIRQHAVRIAEHYGLYRDAVFHTRVTELRWDEDAAEWHVRTDRGDEMRARHVVVSSGTLTQPKLPGIPGIEDFRGHTFHTSRWDYGYTGGTADGGLTGLADKRVAVVGTGATGLQAIPHVARDARHLYVLQRTPSSVDVRDNRPTDPEWAASLRPGWQRERMENFLAILAGEDVEEDLVQDGWTGTARLQRAIITGAVDTTLDPAERERLDELADFAKMNEIRARVDDVVHDPATAEALKPWYRYMCKRPGFSDHYLQTFNRPNVTLVDTADHGGVTGMTENGVVVGETEYEVDCVIFATGFETGVSGVVSGTLPVHGRGGTPLLEAWGRGPRTLHGFYSHGFPNLFHLGPLQNANSVNFVHILQEQAEHIAAVVAEASKTGARYVEPTPEAEAAWARTLAETFVDNSAFLAECTPGYYNGEGTRRAAPTSYSPGPVAFHRLLAEWRKGHMSDVLVAPAAARTEG</sequence>
<dbReference type="InterPro" id="IPR050775">
    <property type="entry name" value="FAD-binding_Monooxygenases"/>
</dbReference>
<evidence type="ECO:0000256" key="6">
    <source>
        <dbReference type="ARBA" id="ARBA00023002"/>
    </source>
</evidence>
<evidence type="ECO:0000256" key="1">
    <source>
        <dbReference type="ARBA" id="ARBA00001974"/>
    </source>
</evidence>
<organism evidence="8 9">
    <name type="scientific">Myceligenerans pegani</name>
    <dbReference type="NCBI Taxonomy" id="2776917"/>
    <lineage>
        <taxon>Bacteria</taxon>
        <taxon>Bacillati</taxon>
        <taxon>Actinomycetota</taxon>
        <taxon>Actinomycetes</taxon>
        <taxon>Micrococcales</taxon>
        <taxon>Promicromonosporaceae</taxon>
        <taxon>Myceligenerans</taxon>
    </lineage>
</organism>
<dbReference type="EMBL" id="JADAQT010000080">
    <property type="protein sequence ID" value="MBE1876197.1"/>
    <property type="molecule type" value="Genomic_DNA"/>
</dbReference>
<dbReference type="InterPro" id="IPR036188">
    <property type="entry name" value="FAD/NAD-bd_sf"/>
</dbReference>
<gene>
    <name evidence="8" type="ORF">IHE71_10810</name>
</gene>
<keyword evidence="6" id="KW-0560">Oxidoreductase</keyword>
<evidence type="ECO:0000313" key="8">
    <source>
        <dbReference type="EMBL" id="MBE1876197.1"/>
    </source>
</evidence>
<accession>A0ABR9MXT6</accession>
<keyword evidence="9" id="KW-1185">Reference proteome</keyword>
<keyword evidence="5" id="KW-0521">NADP</keyword>
<dbReference type="InterPro" id="IPR023753">
    <property type="entry name" value="FAD/NAD-binding_dom"/>
</dbReference>
<keyword evidence="4" id="KW-0274">FAD</keyword>
<dbReference type="RefSeq" id="WP_192862767.1">
    <property type="nucleotide sequence ID" value="NZ_JADAQT010000080.1"/>
</dbReference>
<proteinExistence type="inferred from homology"/>
<evidence type="ECO:0000256" key="3">
    <source>
        <dbReference type="ARBA" id="ARBA00022630"/>
    </source>
</evidence>
<dbReference type="PANTHER" id="PTHR43098">
    <property type="entry name" value="L-ORNITHINE N(5)-MONOOXYGENASE-RELATED"/>
    <property type="match status" value="1"/>
</dbReference>
<dbReference type="Gene3D" id="3.50.50.60">
    <property type="entry name" value="FAD/NAD(P)-binding domain"/>
    <property type="match status" value="2"/>
</dbReference>
<dbReference type="Pfam" id="PF07992">
    <property type="entry name" value="Pyr_redox_2"/>
    <property type="match status" value="1"/>
</dbReference>
<dbReference type="Proteomes" id="UP000625527">
    <property type="component" value="Unassembled WGS sequence"/>
</dbReference>
<evidence type="ECO:0000256" key="4">
    <source>
        <dbReference type="ARBA" id="ARBA00022827"/>
    </source>
</evidence>
<evidence type="ECO:0000259" key="7">
    <source>
        <dbReference type="Pfam" id="PF07992"/>
    </source>
</evidence>
<feature type="domain" description="FAD/NAD(P)-binding" evidence="7">
    <location>
        <begin position="71"/>
        <end position="280"/>
    </location>
</feature>
<dbReference type="PANTHER" id="PTHR43098:SF2">
    <property type="entry name" value="FAD-BINDING MONOOXYGENASE AUSB-RELATED"/>
    <property type="match status" value="1"/>
</dbReference>
<name>A0ABR9MXT6_9MICO</name>